<dbReference type="PANTHER" id="PTHR22726">
    <property type="entry name" value="METALLOENDOPEPTIDASE OMA1"/>
    <property type="match status" value="1"/>
</dbReference>
<feature type="signal peptide" evidence="7">
    <location>
        <begin position="1"/>
        <end position="26"/>
    </location>
</feature>
<dbReference type="PANTHER" id="PTHR22726:SF1">
    <property type="entry name" value="METALLOENDOPEPTIDASE OMA1, MITOCHONDRIAL"/>
    <property type="match status" value="1"/>
</dbReference>
<organism evidence="9 10">
    <name type="scientific">Camelimonas abortus</name>
    <dbReference type="NCBI Taxonomy" id="1017184"/>
    <lineage>
        <taxon>Bacteria</taxon>
        <taxon>Pseudomonadati</taxon>
        <taxon>Pseudomonadota</taxon>
        <taxon>Alphaproteobacteria</taxon>
        <taxon>Hyphomicrobiales</taxon>
        <taxon>Chelatococcaceae</taxon>
        <taxon>Camelimonas</taxon>
    </lineage>
</organism>
<protein>
    <submittedName>
        <fullName evidence="9">M48 family metalloprotease</fullName>
        <ecNumber evidence="9">3.4.24.-</ecNumber>
    </submittedName>
</protein>
<proteinExistence type="predicted"/>
<keyword evidence="10" id="KW-1185">Reference proteome</keyword>
<evidence type="ECO:0000256" key="2">
    <source>
        <dbReference type="ARBA" id="ARBA00022670"/>
    </source>
</evidence>
<evidence type="ECO:0000256" key="1">
    <source>
        <dbReference type="ARBA" id="ARBA00001947"/>
    </source>
</evidence>
<accession>A0ABV7LC98</accession>
<evidence type="ECO:0000313" key="10">
    <source>
        <dbReference type="Proteomes" id="UP001595536"/>
    </source>
</evidence>
<comment type="cofactor">
    <cofactor evidence="1">
        <name>Zn(2+)</name>
        <dbReference type="ChEBI" id="CHEBI:29105"/>
    </cofactor>
</comment>
<dbReference type="GO" id="GO:0008237">
    <property type="term" value="F:metallopeptidase activity"/>
    <property type="evidence" value="ECO:0007669"/>
    <property type="project" value="UniProtKB-KW"/>
</dbReference>
<dbReference type="Gene3D" id="3.30.2010.10">
    <property type="entry name" value="Metalloproteases ('zincins'), catalytic domain"/>
    <property type="match status" value="1"/>
</dbReference>
<keyword evidence="3" id="KW-0479">Metal-binding</keyword>
<keyword evidence="5" id="KW-0862">Zinc</keyword>
<evidence type="ECO:0000259" key="8">
    <source>
        <dbReference type="Pfam" id="PF01435"/>
    </source>
</evidence>
<feature type="domain" description="Peptidase M48" evidence="8">
    <location>
        <begin position="77"/>
        <end position="254"/>
    </location>
</feature>
<evidence type="ECO:0000256" key="3">
    <source>
        <dbReference type="ARBA" id="ARBA00022723"/>
    </source>
</evidence>
<keyword evidence="6 9" id="KW-0482">Metalloprotease</keyword>
<dbReference type="EC" id="3.4.24.-" evidence="9"/>
<evidence type="ECO:0000256" key="7">
    <source>
        <dbReference type="SAM" id="SignalP"/>
    </source>
</evidence>
<evidence type="ECO:0000256" key="5">
    <source>
        <dbReference type="ARBA" id="ARBA00022833"/>
    </source>
</evidence>
<evidence type="ECO:0000256" key="4">
    <source>
        <dbReference type="ARBA" id="ARBA00022801"/>
    </source>
</evidence>
<dbReference type="CDD" id="cd07324">
    <property type="entry name" value="M48C_Oma1-like"/>
    <property type="match status" value="1"/>
</dbReference>
<sequence>MIAPATGRRPPLVRYLAPLAATLALAACATQATDSMPPLRAPDAAPQLVGVEQPSARERQRLAAAYGGVYRWPPMEALLRRVVGRIARVTGKPADAYEVAILNSPAINAFALPDGRVYVTRGLLALARDEAEVAAVLAHEIAHVTLDHARARAELARRSALVSRIAADVLDNPAASRAVRAEGRMTLARFSRDQELEADRIGVNVIFRAGYDPFAAARFLEALDRQRRMYRASGEGGVDMLSTHPSTPHRIAAVIAIARENGARAPATAPDAAYAAAINGMLYGEDPARGIIRGAVFASPRLGLTFTAPAGFTLESTADAVIGVARGGVAALRIDHASGVGEASLEAFVAGDWIEGVRPEGVRVLADAPFPTVMAQGAGRGLHFLLAAVRLDDRIFRVIYALRGDPGAQQQAAFEAMLRSFRKLGPDEARSIAPLTVRLAQAGPDDTVQSLAARMQGVDDPVGRFAIMNGLREGDRLTPGAWYKIVE</sequence>
<dbReference type="Proteomes" id="UP001595536">
    <property type="component" value="Unassembled WGS sequence"/>
</dbReference>
<reference evidence="10" key="1">
    <citation type="journal article" date="2019" name="Int. J. Syst. Evol. Microbiol.">
        <title>The Global Catalogue of Microorganisms (GCM) 10K type strain sequencing project: providing services to taxonomists for standard genome sequencing and annotation.</title>
        <authorList>
            <consortium name="The Broad Institute Genomics Platform"/>
            <consortium name="The Broad Institute Genome Sequencing Center for Infectious Disease"/>
            <person name="Wu L."/>
            <person name="Ma J."/>
        </authorList>
    </citation>
    <scope>NUCLEOTIDE SEQUENCE [LARGE SCALE GENOMIC DNA]</scope>
    <source>
        <strain evidence="10">CCM 7941</strain>
    </source>
</reference>
<dbReference type="InterPro" id="IPR001915">
    <property type="entry name" value="Peptidase_M48"/>
</dbReference>
<dbReference type="EMBL" id="JBHRUV010000017">
    <property type="protein sequence ID" value="MFC3265515.1"/>
    <property type="molecule type" value="Genomic_DNA"/>
</dbReference>
<keyword evidence="7" id="KW-0732">Signal</keyword>
<dbReference type="InterPro" id="IPR051156">
    <property type="entry name" value="Mito/Outer_Membr_Metalloprot"/>
</dbReference>
<keyword evidence="2" id="KW-0645">Protease</keyword>
<name>A0ABV7LC98_9HYPH</name>
<comment type="caution">
    <text evidence="9">The sequence shown here is derived from an EMBL/GenBank/DDBJ whole genome shotgun (WGS) entry which is preliminary data.</text>
</comment>
<keyword evidence="4 9" id="KW-0378">Hydrolase</keyword>
<dbReference type="Pfam" id="PF01435">
    <property type="entry name" value="Peptidase_M48"/>
    <property type="match status" value="1"/>
</dbReference>
<evidence type="ECO:0000256" key="6">
    <source>
        <dbReference type="ARBA" id="ARBA00023049"/>
    </source>
</evidence>
<gene>
    <name evidence="9" type="ORF">ACFOEX_03930</name>
</gene>
<dbReference type="RefSeq" id="WP_376868724.1">
    <property type="nucleotide sequence ID" value="NZ_JBHRUV010000017.1"/>
</dbReference>
<feature type="chain" id="PRO_5047460020" evidence="7">
    <location>
        <begin position="27"/>
        <end position="487"/>
    </location>
</feature>
<evidence type="ECO:0000313" key="9">
    <source>
        <dbReference type="EMBL" id="MFC3265515.1"/>
    </source>
</evidence>